<proteinExistence type="inferred from homology"/>
<evidence type="ECO:0000313" key="6">
    <source>
        <dbReference type="EMBL" id="CUS22240.1"/>
    </source>
</evidence>
<dbReference type="InterPro" id="IPR039717">
    <property type="entry name" value="Hgh1"/>
</dbReference>
<dbReference type="Proteomes" id="UP000236544">
    <property type="component" value="Unassembled WGS sequence"/>
</dbReference>
<gene>
    <name evidence="6" type="ORF">LAQU0_S05e00848g</name>
</gene>
<dbReference type="PANTHER" id="PTHR13387:SF9">
    <property type="entry name" value="PROTEIN HGH1 HOMOLOG"/>
    <property type="match status" value="1"/>
</dbReference>
<feature type="compositionally biased region" description="Acidic residues" evidence="3">
    <location>
        <begin position="366"/>
        <end position="381"/>
    </location>
</feature>
<evidence type="ECO:0000256" key="3">
    <source>
        <dbReference type="SAM" id="MobiDB-lite"/>
    </source>
</evidence>
<name>A0A0P1KZZ8_9SACH</name>
<feature type="compositionally biased region" description="Basic and acidic residues" evidence="3">
    <location>
        <begin position="353"/>
        <end position="365"/>
    </location>
</feature>
<reference evidence="7" key="1">
    <citation type="submission" date="2015-10" db="EMBL/GenBank/DDBJ databases">
        <authorList>
            <person name="Devillers H."/>
        </authorList>
    </citation>
    <scope>NUCLEOTIDE SEQUENCE [LARGE SCALE GENOMIC DNA]</scope>
</reference>
<dbReference type="Pfam" id="PF04064">
    <property type="entry name" value="DUF384"/>
    <property type="match status" value="1"/>
</dbReference>
<feature type="domain" description="Protein HGH1 N-terminal" evidence="4">
    <location>
        <begin position="95"/>
        <end position="289"/>
    </location>
</feature>
<dbReference type="InterPro" id="IPR007206">
    <property type="entry name" value="Protein_HGH1_C"/>
</dbReference>
<accession>A0A0P1KZZ8</accession>
<feature type="region of interest" description="Disordered" evidence="3">
    <location>
        <begin position="346"/>
        <end position="381"/>
    </location>
</feature>
<evidence type="ECO:0000259" key="5">
    <source>
        <dbReference type="Pfam" id="PF04064"/>
    </source>
</evidence>
<dbReference type="InterPro" id="IPR011989">
    <property type="entry name" value="ARM-like"/>
</dbReference>
<comment type="similarity">
    <text evidence="1">Belongs to the HGH1 family.</text>
</comment>
<dbReference type="EMBL" id="LN890537">
    <property type="protein sequence ID" value="CUS22240.1"/>
    <property type="molecule type" value="Genomic_DNA"/>
</dbReference>
<evidence type="ECO:0000313" key="7">
    <source>
        <dbReference type="Proteomes" id="UP000236544"/>
    </source>
</evidence>
<dbReference type="PANTHER" id="PTHR13387">
    <property type="entry name" value="PROTEIN HGH1 HOMOLOG"/>
    <property type="match status" value="1"/>
</dbReference>
<dbReference type="InterPro" id="IPR016024">
    <property type="entry name" value="ARM-type_fold"/>
</dbReference>
<organism evidence="6 7">
    <name type="scientific">Lachancea quebecensis</name>
    <dbReference type="NCBI Taxonomy" id="1654605"/>
    <lineage>
        <taxon>Eukaryota</taxon>
        <taxon>Fungi</taxon>
        <taxon>Dikarya</taxon>
        <taxon>Ascomycota</taxon>
        <taxon>Saccharomycotina</taxon>
        <taxon>Saccharomycetes</taxon>
        <taxon>Saccharomycetales</taxon>
        <taxon>Saccharomycetaceae</taxon>
        <taxon>Lachancea</taxon>
    </lineage>
</organism>
<dbReference type="AlphaFoldDB" id="A0A0P1KZZ8"/>
<dbReference type="Gene3D" id="1.25.10.10">
    <property type="entry name" value="Leucine-rich Repeat Variant"/>
    <property type="match status" value="1"/>
</dbReference>
<keyword evidence="7" id="KW-1185">Reference proteome</keyword>
<sequence length="381" mass="43594">MPSQLEELVSFLHSPQPAVRQIALDNLVGFSTGPNAAVFRYDNYRAIADLKGLARENSKLLVQQSVTILANLCDDLAMRRMIASDEDFLKYLTWKICDLKNASADIMCILLTNLAKEDCITKVFSFTTENSKDVSLDKSVFKSEHIMDCLMDCFVKGFDRTLNKFANYDYLAYFFADISRFRSGREYFIQKQEYDGVIPISKLLVFTEKYDSKTRREGVASTIKNSLFDSEKHEELLSNEEINLLPYILLPIASAKDSEIDDEDMFNLPDELQLLPEDKQRDPIPEIICVHLESILLLCTTKNGREYLRSKSVYPLVRELEKNVENNDISELCDRVVNMLMRGEIGTDQVEEMPTRNAEDEKLCLSDDEDSEDDNAIVEVA</sequence>
<feature type="domain" description="Protein HGH1 C-terminal" evidence="5">
    <location>
        <begin position="294"/>
        <end position="346"/>
    </location>
</feature>
<dbReference type="Pfam" id="PF04063">
    <property type="entry name" value="DUF383"/>
    <property type="match status" value="1"/>
</dbReference>
<protein>
    <recommendedName>
        <fullName evidence="2">Protein HGH1 homolog</fullName>
    </recommendedName>
</protein>
<dbReference type="InterPro" id="IPR007205">
    <property type="entry name" value="Protein_HGH1_N"/>
</dbReference>
<evidence type="ECO:0000256" key="2">
    <source>
        <dbReference type="ARBA" id="ARBA00014076"/>
    </source>
</evidence>
<dbReference type="SUPFAM" id="SSF48371">
    <property type="entry name" value="ARM repeat"/>
    <property type="match status" value="1"/>
</dbReference>
<evidence type="ECO:0000259" key="4">
    <source>
        <dbReference type="Pfam" id="PF04063"/>
    </source>
</evidence>
<evidence type="ECO:0000256" key="1">
    <source>
        <dbReference type="ARBA" id="ARBA00006712"/>
    </source>
</evidence>
<dbReference type="OrthoDB" id="338814at2759"/>